<dbReference type="Gene3D" id="3.30.750.44">
    <property type="match status" value="1"/>
</dbReference>
<dbReference type="Gene3D" id="3.90.226.10">
    <property type="entry name" value="2-enoyl-CoA Hydratase, Chain A, domain 1"/>
    <property type="match status" value="1"/>
</dbReference>
<evidence type="ECO:0000313" key="4">
    <source>
        <dbReference type="Proteomes" id="UP000309215"/>
    </source>
</evidence>
<dbReference type="AlphaFoldDB" id="A0A4U1ILL2"/>
<dbReference type="Pfam" id="PF03572">
    <property type="entry name" value="Peptidase_S41"/>
    <property type="match status" value="1"/>
</dbReference>
<dbReference type="InterPro" id="IPR005151">
    <property type="entry name" value="Tail-specific_protease"/>
</dbReference>
<reference evidence="3 4" key="1">
    <citation type="submission" date="2019-04" db="EMBL/GenBank/DDBJ databases">
        <authorList>
            <person name="Li Y."/>
            <person name="Wang J."/>
        </authorList>
    </citation>
    <scope>NUCLEOTIDE SEQUENCE [LARGE SCALE GENOMIC DNA]</scope>
    <source>
        <strain evidence="3 4">DSM 14668</strain>
    </source>
</reference>
<comment type="caution">
    <text evidence="3">The sequence shown here is derived from an EMBL/GenBank/DDBJ whole genome shotgun (WGS) entry which is preliminary data.</text>
</comment>
<dbReference type="SMART" id="SM00245">
    <property type="entry name" value="TSPc"/>
    <property type="match status" value="1"/>
</dbReference>
<dbReference type="Pfam" id="PF11918">
    <property type="entry name" value="Peptidase_S41_N"/>
    <property type="match status" value="1"/>
</dbReference>
<sequence length="434" mass="47131">MGIPKGTSCQAQSLALSSKREGVEILLLLHEVRLASSPERRTIVGVDRGGATRMQRMTGIGVLPLLFVVACGGSAAPARGSILSSPSPQMAVEEEAPPPRGSDGPVTPAERNAAIDALLKHLDARYVFPEKTKLVRAAVEARRKRGEYDKLTTGHALAAALTTHVNEVLKDAHFRVRYLAEEIPEAELQTEPTAAERERFEAEGLRLNGGFERVERLPGNIGYVEVRSFSFVGRGAEAAAAAMHFLAETDALIIDVRRNGGGDPELVAVLCSYFFDGAVHLNDIYDRPKNETRQFWTSSVPGKRYLGKDVYVLTSQRTGSGAEEFAYDLQTQKRGVIIGEKTWGGANPGDFLRLGDHLAAFVPSGRAINPITKTNWEGTGVLPDIAVPAEDALRVAQVRALQKRIGAVSEPELKKSLEERLRELSSDEPAKPPR</sequence>
<protein>
    <recommendedName>
        <fullName evidence="2">Tail specific protease domain-containing protein</fullName>
    </recommendedName>
</protein>
<dbReference type="PANTHER" id="PTHR11261:SF3">
    <property type="entry name" value="RETINOL-BINDING PROTEIN 3"/>
    <property type="match status" value="1"/>
</dbReference>
<name>A0A4U1ILL2_9BACT</name>
<proteinExistence type="predicted"/>
<dbReference type="SUPFAM" id="SSF52096">
    <property type="entry name" value="ClpP/crotonase"/>
    <property type="match status" value="1"/>
</dbReference>
<feature type="domain" description="Tail specific protease" evidence="2">
    <location>
        <begin position="188"/>
        <end position="388"/>
    </location>
</feature>
<evidence type="ECO:0000256" key="1">
    <source>
        <dbReference type="SAM" id="MobiDB-lite"/>
    </source>
</evidence>
<gene>
    <name evidence="3" type="ORF">E8A74_48170</name>
</gene>
<dbReference type="CDD" id="cd07563">
    <property type="entry name" value="Peptidase_S41_IRBP"/>
    <property type="match status" value="1"/>
</dbReference>
<dbReference type="EMBL" id="SSMQ01000107">
    <property type="protein sequence ID" value="TKC94634.1"/>
    <property type="molecule type" value="Genomic_DNA"/>
</dbReference>
<dbReference type="OrthoDB" id="9758793at2"/>
<dbReference type="InterPro" id="IPR029045">
    <property type="entry name" value="ClpP/crotonase-like_dom_sf"/>
</dbReference>
<accession>A0A4U1ILL2</accession>
<evidence type="ECO:0000313" key="3">
    <source>
        <dbReference type="EMBL" id="TKC94634.1"/>
    </source>
</evidence>
<dbReference type="GO" id="GO:0008236">
    <property type="term" value="F:serine-type peptidase activity"/>
    <property type="evidence" value="ECO:0007669"/>
    <property type="project" value="InterPro"/>
</dbReference>
<dbReference type="GO" id="GO:0006508">
    <property type="term" value="P:proteolysis"/>
    <property type="evidence" value="ECO:0007669"/>
    <property type="project" value="InterPro"/>
</dbReference>
<dbReference type="Proteomes" id="UP000309215">
    <property type="component" value="Unassembled WGS sequence"/>
</dbReference>
<organism evidence="3 4">
    <name type="scientific">Polyangium fumosum</name>
    <dbReference type="NCBI Taxonomy" id="889272"/>
    <lineage>
        <taxon>Bacteria</taxon>
        <taxon>Pseudomonadati</taxon>
        <taxon>Myxococcota</taxon>
        <taxon>Polyangia</taxon>
        <taxon>Polyangiales</taxon>
        <taxon>Polyangiaceae</taxon>
        <taxon>Polyangium</taxon>
    </lineage>
</organism>
<feature type="region of interest" description="Disordered" evidence="1">
    <location>
        <begin position="82"/>
        <end position="108"/>
    </location>
</feature>
<dbReference type="PANTHER" id="PTHR11261">
    <property type="entry name" value="INTERPHOTORECEPTOR RETINOID-BINDING PROTEIN"/>
    <property type="match status" value="1"/>
</dbReference>
<evidence type="ECO:0000259" key="2">
    <source>
        <dbReference type="SMART" id="SM00245"/>
    </source>
</evidence>
<keyword evidence="4" id="KW-1185">Reference proteome</keyword>